<sequence>MFGINAFAGFEPGCTLDDLLKRTPLPVDFDLLVLDIDGNDWHMWKSLTVHRPTVVVVEFNPTIPNDVLFIQDLDPSVQQGCSLLALIELGKAKGYELVCATKWNGFFVRRDLFDRFGIADNSIDAMYDVAHETKIFQLFDGTIGVVGEKRLLWHGVDLTQEDFQVLPANLRRFPG</sequence>
<protein>
    <recommendedName>
        <fullName evidence="3">Methyltransferase FkbM domain-containing protein</fullName>
    </recommendedName>
</protein>
<accession>A0ABW0G7W0</accession>
<gene>
    <name evidence="1" type="ORF">ACFPMG_11480</name>
</gene>
<reference evidence="2" key="1">
    <citation type="journal article" date="2019" name="Int. J. Syst. Evol. Microbiol.">
        <title>The Global Catalogue of Microorganisms (GCM) 10K type strain sequencing project: providing services to taxonomists for standard genome sequencing and annotation.</title>
        <authorList>
            <consortium name="The Broad Institute Genomics Platform"/>
            <consortium name="The Broad Institute Genome Sequencing Center for Infectious Disease"/>
            <person name="Wu L."/>
            <person name="Ma J."/>
        </authorList>
    </citation>
    <scope>NUCLEOTIDE SEQUENCE [LARGE SCALE GENOMIC DNA]</scope>
    <source>
        <strain evidence="2">CCUG 58760</strain>
    </source>
</reference>
<evidence type="ECO:0000313" key="1">
    <source>
        <dbReference type="EMBL" id="MFC5355628.1"/>
    </source>
</evidence>
<proteinExistence type="predicted"/>
<comment type="caution">
    <text evidence="1">The sequence shown here is derived from an EMBL/GenBank/DDBJ whole genome shotgun (WGS) entry which is preliminary data.</text>
</comment>
<dbReference type="EMBL" id="JBHSLC010000017">
    <property type="protein sequence ID" value="MFC5355628.1"/>
    <property type="molecule type" value="Genomic_DNA"/>
</dbReference>
<keyword evidence="2" id="KW-1185">Reference proteome</keyword>
<dbReference type="Proteomes" id="UP001596166">
    <property type="component" value="Unassembled WGS sequence"/>
</dbReference>
<name>A0ABW0G7W0_9PROT</name>
<evidence type="ECO:0000313" key="2">
    <source>
        <dbReference type="Proteomes" id="UP001596166"/>
    </source>
</evidence>
<evidence type="ECO:0008006" key="3">
    <source>
        <dbReference type="Google" id="ProtNLM"/>
    </source>
</evidence>
<organism evidence="1 2">
    <name type="scientific">Azospirillum himalayense</name>
    <dbReference type="NCBI Taxonomy" id="654847"/>
    <lineage>
        <taxon>Bacteria</taxon>
        <taxon>Pseudomonadati</taxon>
        <taxon>Pseudomonadota</taxon>
        <taxon>Alphaproteobacteria</taxon>
        <taxon>Rhodospirillales</taxon>
        <taxon>Azospirillaceae</taxon>
        <taxon>Azospirillum</taxon>
    </lineage>
</organism>